<dbReference type="GO" id="GO:0016020">
    <property type="term" value="C:membrane"/>
    <property type="evidence" value="ECO:0007669"/>
    <property type="project" value="UniProtKB-SubCell"/>
</dbReference>
<feature type="transmembrane region" description="Helical" evidence="7">
    <location>
        <begin position="157"/>
        <end position="180"/>
    </location>
</feature>
<evidence type="ECO:0000256" key="3">
    <source>
        <dbReference type="ARBA" id="ARBA00022692"/>
    </source>
</evidence>
<dbReference type="PANTHER" id="PTHR23511">
    <property type="entry name" value="SYNAPTIC VESICLE GLYCOPROTEIN 2"/>
    <property type="match status" value="1"/>
</dbReference>
<dbReference type="PANTHER" id="PTHR23511:SF35">
    <property type="entry name" value="MAJOR FACILITATOR SUPERFAMILY (MFS) PROFILE DOMAIN-CONTAINING PROTEIN"/>
    <property type="match status" value="1"/>
</dbReference>
<keyword evidence="3 7" id="KW-0812">Transmembrane</keyword>
<reference evidence="9" key="1">
    <citation type="submission" date="2017-09" db="EMBL/GenBank/DDBJ databases">
        <title>Contemporary evolution of a Lepidopteran species, Heliothis virescens, in response to modern agricultural practices.</title>
        <authorList>
            <person name="Fritz M.L."/>
            <person name="Deyonke A.M."/>
            <person name="Papanicolaou A."/>
            <person name="Micinski S."/>
            <person name="Westbrook J."/>
            <person name="Gould F."/>
        </authorList>
    </citation>
    <scope>NUCLEOTIDE SEQUENCE [LARGE SCALE GENOMIC DNA]</scope>
    <source>
        <strain evidence="9">HvINT-</strain>
        <tissue evidence="9">Whole body</tissue>
    </source>
</reference>
<comment type="caution">
    <text evidence="9">The sequence shown here is derived from an EMBL/GenBank/DDBJ whole genome shotgun (WGS) entry which is preliminary data.</text>
</comment>
<feature type="domain" description="Major facilitator superfamily (MFS) profile" evidence="8">
    <location>
        <begin position="32"/>
        <end position="493"/>
    </location>
</feature>
<accession>A0A2A4JMQ7</accession>
<dbReference type="InterPro" id="IPR036259">
    <property type="entry name" value="MFS_trans_sf"/>
</dbReference>
<evidence type="ECO:0000256" key="5">
    <source>
        <dbReference type="ARBA" id="ARBA00023136"/>
    </source>
</evidence>
<dbReference type="Gene3D" id="1.20.1250.20">
    <property type="entry name" value="MFS general substrate transporter like domains"/>
    <property type="match status" value="1"/>
</dbReference>
<feature type="transmembrane region" description="Helical" evidence="7">
    <location>
        <begin position="408"/>
        <end position="432"/>
    </location>
</feature>
<evidence type="ECO:0000256" key="1">
    <source>
        <dbReference type="ARBA" id="ARBA00004141"/>
    </source>
</evidence>
<feature type="transmembrane region" description="Helical" evidence="7">
    <location>
        <begin position="28"/>
        <end position="50"/>
    </location>
</feature>
<feature type="transmembrane region" description="Helical" evidence="7">
    <location>
        <begin position="99"/>
        <end position="118"/>
    </location>
</feature>
<feature type="transmembrane region" description="Helical" evidence="7">
    <location>
        <begin position="439"/>
        <end position="463"/>
    </location>
</feature>
<feature type="transmembrane region" description="Helical" evidence="7">
    <location>
        <begin position="124"/>
        <end position="145"/>
    </location>
</feature>
<feature type="transmembrane region" description="Helical" evidence="7">
    <location>
        <begin position="383"/>
        <end position="402"/>
    </location>
</feature>
<feature type="transmembrane region" description="Helical" evidence="7">
    <location>
        <begin position="352"/>
        <end position="371"/>
    </location>
</feature>
<dbReference type="InterPro" id="IPR020846">
    <property type="entry name" value="MFS_dom"/>
</dbReference>
<dbReference type="InterPro" id="IPR011701">
    <property type="entry name" value="MFS"/>
</dbReference>
<evidence type="ECO:0000256" key="6">
    <source>
        <dbReference type="SAM" id="MobiDB-lite"/>
    </source>
</evidence>
<evidence type="ECO:0000256" key="2">
    <source>
        <dbReference type="ARBA" id="ARBA00022448"/>
    </source>
</evidence>
<gene>
    <name evidence="9" type="ORF">B5V51_559</name>
</gene>
<evidence type="ECO:0000313" key="9">
    <source>
        <dbReference type="EMBL" id="PCG72680.1"/>
    </source>
</evidence>
<feature type="transmembrane region" description="Helical" evidence="7">
    <location>
        <begin position="200"/>
        <end position="219"/>
    </location>
</feature>
<keyword evidence="2" id="KW-0813">Transport</keyword>
<feature type="region of interest" description="Disordered" evidence="6">
    <location>
        <begin position="495"/>
        <end position="518"/>
    </location>
</feature>
<dbReference type="GO" id="GO:0022857">
    <property type="term" value="F:transmembrane transporter activity"/>
    <property type="evidence" value="ECO:0007669"/>
    <property type="project" value="InterPro"/>
</dbReference>
<dbReference type="PROSITE" id="PS50850">
    <property type="entry name" value="MFS"/>
    <property type="match status" value="1"/>
</dbReference>
<evidence type="ECO:0000259" key="8">
    <source>
        <dbReference type="PROSITE" id="PS50850"/>
    </source>
</evidence>
<dbReference type="EMBL" id="NWSH01001089">
    <property type="protein sequence ID" value="PCG72680.1"/>
    <property type="molecule type" value="Genomic_DNA"/>
</dbReference>
<keyword evidence="4 7" id="KW-1133">Transmembrane helix</keyword>
<evidence type="ECO:0000256" key="7">
    <source>
        <dbReference type="SAM" id="Phobius"/>
    </source>
</evidence>
<keyword evidence="5 7" id="KW-0472">Membrane</keyword>
<dbReference type="AlphaFoldDB" id="A0A2A4JMQ7"/>
<feature type="transmembrane region" description="Helical" evidence="7">
    <location>
        <begin position="70"/>
        <end position="90"/>
    </location>
</feature>
<dbReference type="Pfam" id="PF07690">
    <property type="entry name" value="MFS_1"/>
    <property type="match status" value="2"/>
</dbReference>
<dbReference type="STRING" id="7102.A0A2A4JMQ7"/>
<comment type="subcellular location">
    <subcellularLocation>
        <location evidence="1">Membrane</location>
        <topology evidence="1">Multi-pass membrane protein</topology>
    </subcellularLocation>
</comment>
<sequence>MAENEVKPSEPSGKVSFDEALDKSGFGLYSYTMTCLTGIAVIAYVSIAYASTIIVPTSACELETTISQQGLLASGPTVGSMIGGLIWGYLADTRGRRKMMLVGLFGGTIFNLIASISVNWIMLLIIQFIASSFGSGFYAISMSLLSESVPVAKRNLVVLVVSSIFLLSQGLISGLAIPIIPMSFSYYLPALDIYFNSWRLLLIVYSVPSIVSFIWMYFMQESPKFVYVKGDPDRALEILRRIHRVNNLWSKEEFNVTGIIEQEVTEAPEEKSSIKDQIVPLFKTPLLKYTLIVTGLQAFRQVAAFFVWLPTILNQFVLIVETGEGTDLTMCNIIDMDAPVVEDSVPCALDETSLLIVLAFTALTFLVNVFLTTVIHKVGRRNMVIIVTALSGICGILVNLIPNAYASLIMFAIFSSGIVVIGFYTAITVAIFPTHLRALAIALPMTFGRLATFASIQILNLMLATSCDAGFYLFAGLFGSSAIIASFLPDDRRLQKPVPENKEENVENPDEKQTPTKL</sequence>
<evidence type="ECO:0000256" key="4">
    <source>
        <dbReference type="ARBA" id="ARBA00022989"/>
    </source>
</evidence>
<proteinExistence type="predicted"/>
<feature type="transmembrane region" description="Helical" evidence="7">
    <location>
        <begin position="469"/>
        <end position="488"/>
    </location>
</feature>
<feature type="transmembrane region" description="Helical" evidence="7">
    <location>
        <begin position="302"/>
        <end position="320"/>
    </location>
</feature>
<protein>
    <recommendedName>
        <fullName evidence="8">Major facilitator superfamily (MFS) profile domain-containing protein</fullName>
    </recommendedName>
</protein>
<dbReference type="SUPFAM" id="SSF103473">
    <property type="entry name" value="MFS general substrate transporter"/>
    <property type="match status" value="1"/>
</dbReference>
<name>A0A2A4JMQ7_HELVI</name>
<organism evidence="9">
    <name type="scientific">Heliothis virescens</name>
    <name type="common">Tobacco budworm moth</name>
    <dbReference type="NCBI Taxonomy" id="7102"/>
    <lineage>
        <taxon>Eukaryota</taxon>
        <taxon>Metazoa</taxon>
        <taxon>Ecdysozoa</taxon>
        <taxon>Arthropoda</taxon>
        <taxon>Hexapoda</taxon>
        <taxon>Insecta</taxon>
        <taxon>Pterygota</taxon>
        <taxon>Neoptera</taxon>
        <taxon>Endopterygota</taxon>
        <taxon>Lepidoptera</taxon>
        <taxon>Glossata</taxon>
        <taxon>Ditrysia</taxon>
        <taxon>Noctuoidea</taxon>
        <taxon>Noctuidae</taxon>
        <taxon>Heliothinae</taxon>
        <taxon>Heliothis</taxon>
    </lineage>
</organism>